<dbReference type="GO" id="GO:0003743">
    <property type="term" value="F:translation initiation factor activity"/>
    <property type="evidence" value="ECO:0007669"/>
    <property type="project" value="UniProtKB-KW"/>
</dbReference>
<dbReference type="EMBL" id="HBHW01028849">
    <property type="protein sequence ID" value="CAE0054317.1"/>
    <property type="molecule type" value="Transcribed_RNA"/>
</dbReference>
<dbReference type="GO" id="GO:0005085">
    <property type="term" value="F:guanyl-nucleotide exchange factor activity"/>
    <property type="evidence" value="ECO:0007669"/>
    <property type="project" value="TreeGrafter"/>
</dbReference>
<dbReference type="AlphaFoldDB" id="A0A7S2ZY39"/>
<dbReference type="Pfam" id="PF00483">
    <property type="entry name" value="NTP_transferase"/>
    <property type="match status" value="1"/>
</dbReference>
<evidence type="ECO:0000313" key="15">
    <source>
        <dbReference type="EMBL" id="CAE0054328.1"/>
    </source>
</evidence>
<comment type="subcellular location">
    <subcellularLocation>
        <location evidence="1">Cytoplasm</location>
        <location evidence="1">Cytosol</location>
    </subcellularLocation>
</comment>
<comment type="similarity">
    <text evidence="2">Belongs to the eIF-2B gamma/epsilon subunits family.</text>
</comment>
<dbReference type="PANTHER" id="PTHR45989:SF1">
    <property type="entry name" value="TRANSLATION INITIATION FACTOR EIF-2B SUBUNIT GAMMA"/>
    <property type="match status" value="1"/>
</dbReference>
<dbReference type="GO" id="GO:0005829">
    <property type="term" value="C:cytosol"/>
    <property type="evidence" value="ECO:0007669"/>
    <property type="project" value="UniProtKB-SubCell"/>
</dbReference>
<name>A0A7S2ZY39_9RHOD</name>
<organism evidence="14">
    <name type="scientific">Rhodosorus marinus</name>
    <dbReference type="NCBI Taxonomy" id="101924"/>
    <lineage>
        <taxon>Eukaryota</taxon>
        <taxon>Rhodophyta</taxon>
        <taxon>Stylonematophyceae</taxon>
        <taxon>Stylonematales</taxon>
        <taxon>Stylonemataceae</taxon>
        <taxon>Rhodosorus</taxon>
    </lineage>
</organism>
<feature type="domain" description="EIF2B subunit epsilon/gamma LbH" evidence="11">
    <location>
        <begin position="364"/>
        <end position="456"/>
    </location>
</feature>
<dbReference type="InterPro" id="IPR005835">
    <property type="entry name" value="NTP_transferase_dom"/>
</dbReference>
<evidence type="ECO:0000256" key="1">
    <source>
        <dbReference type="ARBA" id="ARBA00004514"/>
    </source>
</evidence>
<protein>
    <recommendedName>
        <fullName evidence="6">Translation initiation factor eIF2B subunit gamma</fullName>
    </recommendedName>
    <alternativeName>
        <fullName evidence="7">eIF2B GDP-GTP exchange factor subunit gamma</fullName>
    </alternativeName>
</protein>
<dbReference type="EMBL" id="HBHW01028852">
    <property type="protein sequence ID" value="CAE0054320.1"/>
    <property type="molecule type" value="Transcribed_RNA"/>
</dbReference>
<dbReference type="GO" id="GO:0002183">
    <property type="term" value="P:cytoplasmic translational initiation"/>
    <property type="evidence" value="ECO:0007669"/>
    <property type="project" value="TreeGrafter"/>
</dbReference>
<keyword evidence="4" id="KW-0396">Initiation factor</keyword>
<dbReference type="EMBL" id="HBHW01028861">
    <property type="protein sequence ID" value="CAE0054328.1"/>
    <property type="molecule type" value="Transcribed_RNA"/>
</dbReference>
<reference evidence="14" key="1">
    <citation type="submission" date="2021-01" db="EMBL/GenBank/DDBJ databases">
        <authorList>
            <person name="Corre E."/>
            <person name="Pelletier E."/>
            <person name="Niang G."/>
            <person name="Scheremetjew M."/>
            <person name="Finn R."/>
            <person name="Kale V."/>
            <person name="Holt S."/>
            <person name="Cochrane G."/>
            <person name="Meng A."/>
            <person name="Brown T."/>
            <person name="Cohen L."/>
        </authorList>
    </citation>
    <scope>NUCLEOTIDE SEQUENCE</scope>
    <source>
        <strain evidence="14">CCMP 769</strain>
    </source>
</reference>
<evidence type="ECO:0000256" key="8">
    <source>
        <dbReference type="ARBA" id="ARBA00045373"/>
    </source>
</evidence>
<evidence type="ECO:0000313" key="17">
    <source>
        <dbReference type="EMBL" id="CAE0054331.1"/>
    </source>
</evidence>
<dbReference type="EMBL" id="HBHW01028862">
    <property type="protein sequence ID" value="CAE0054329.1"/>
    <property type="molecule type" value="Transcribed_RNA"/>
</dbReference>
<evidence type="ECO:0000256" key="5">
    <source>
        <dbReference type="ARBA" id="ARBA00022917"/>
    </source>
</evidence>
<sequence>MDAGAEAELDLNHKNSVLKPQRSDLHAVILALGEADSGLDVLARDIPRGLLPLGNRPLLFYTLLALERSSFDHALVVTSQKWAYRISSYVDELYVLDPLVRSYRDSVDHRTEHTSSFSVVTYTVGDQVGTAEALRQASSRLEGDLLVLNDDLVTTDLHIYKMADVHRATDSSLILSFLGLPTNAKSRDSKAKSKGEPTVSECVALGVPVDGTSQDGLARVLAIQPDADAYDSFYVPGNHLRLFPDLRVRRDVKDSHLYILSHFAVDLLVKEKSLSSLSRDFVPFLVRRQHKLGFAWQGDEGHENYRIRPHQIRATKDDPVVCTSFEVGDDFAMRIDSIADYMLVNRMLVSGAVPYVNDLLQRHGFVQGQNTKIGGDCCIGKDVTVGDKSIIQKSTIGSNTKIGGSVKITNCIVMDHVTIADGCTISGGVIGTNVQIRERSSLKECIVASTVNIGSNEDLRNEILEPETGAL</sequence>
<dbReference type="EMBL" id="HBHW01028851">
    <property type="protein sequence ID" value="CAE0054319.1"/>
    <property type="molecule type" value="Transcribed_RNA"/>
</dbReference>
<dbReference type="Gene3D" id="3.90.550.10">
    <property type="entry name" value="Spore Coat Polysaccharide Biosynthesis Protein SpsA, Chain A"/>
    <property type="match status" value="1"/>
</dbReference>
<dbReference type="GO" id="GO:0005851">
    <property type="term" value="C:eukaryotic translation initiation factor 2B complex"/>
    <property type="evidence" value="ECO:0007669"/>
    <property type="project" value="TreeGrafter"/>
</dbReference>
<evidence type="ECO:0000256" key="4">
    <source>
        <dbReference type="ARBA" id="ARBA00022540"/>
    </source>
</evidence>
<dbReference type="InterPro" id="IPR029044">
    <property type="entry name" value="Nucleotide-diphossugar_trans"/>
</dbReference>
<evidence type="ECO:0000259" key="10">
    <source>
        <dbReference type="Pfam" id="PF00483"/>
    </source>
</evidence>
<evidence type="ECO:0000256" key="9">
    <source>
        <dbReference type="ARBA" id="ARBA00046432"/>
    </source>
</evidence>
<dbReference type="InterPro" id="IPR056764">
    <property type="entry name" value="LbH_EIF2B3/5"/>
</dbReference>
<keyword evidence="5" id="KW-0648">Protein biosynthesis</keyword>
<evidence type="ECO:0000313" key="14">
    <source>
        <dbReference type="EMBL" id="CAE0054320.1"/>
    </source>
</evidence>
<dbReference type="Gene3D" id="2.160.10.10">
    <property type="entry name" value="Hexapeptide repeat proteins"/>
    <property type="match status" value="2"/>
</dbReference>
<evidence type="ECO:0000256" key="7">
    <source>
        <dbReference type="ARBA" id="ARBA00044229"/>
    </source>
</evidence>
<evidence type="ECO:0000313" key="16">
    <source>
        <dbReference type="EMBL" id="CAE0054329.1"/>
    </source>
</evidence>
<evidence type="ECO:0000313" key="12">
    <source>
        <dbReference type="EMBL" id="CAE0054317.1"/>
    </source>
</evidence>
<dbReference type="InterPro" id="IPR051960">
    <property type="entry name" value="eIF2B_gamma"/>
</dbReference>
<evidence type="ECO:0000313" key="13">
    <source>
        <dbReference type="EMBL" id="CAE0054319.1"/>
    </source>
</evidence>
<comment type="function">
    <text evidence="8">Acts as a component of the translation initiation factor 2B (eIF2B) complex, which catalyzes the exchange of GDP for GTP on the eukaryotic initiation factor 2 (eIF2) complex gamma subunit. Its guanine nucleotide exchange factor activity is repressed when bound to eIF2 complex phosphorylated on the alpha subunit, thereby limiting the amount of methionyl-initiator methionine tRNA available to the ribosome and consequently global translation is repressed.</text>
</comment>
<evidence type="ECO:0000259" key="11">
    <source>
        <dbReference type="Pfam" id="PF25084"/>
    </source>
</evidence>
<feature type="domain" description="Nucleotidyl transferase" evidence="10">
    <location>
        <begin position="27"/>
        <end position="185"/>
    </location>
</feature>
<dbReference type="EMBL" id="HBHW01028864">
    <property type="protein sequence ID" value="CAE0054331.1"/>
    <property type="molecule type" value="Transcribed_RNA"/>
</dbReference>
<evidence type="ECO:0000256" key="3">
    <source>
        <dbReference type="ARBA" id="ARBA00022490"/>
    </source>
</evidence>
<dbReference type="SUPFAM" id="SSF53448">
    <property type="entry name" value="Nucleotide-diphospho-sugar transferases"/>
    <property type="match status" value="1"/>
</dbReference>
<evidence type="ECO:0000256" key="2">
    <source>
        <dbReference type="ARBA" id="ARBA00007878"/>
    </source>
</evidence>
<accession>A0A7S2ZY39</accession>
<evidence type="ECO:0000256" key="6">
    <source>
        <dbReference type="ARBA" id="ARBA00044196"/>
    </source>
</evidence>
<dbReference type="Pfam" id="PF25084">
    <property type="entry name" value="LbH_EIF2B"/>
    <property type="match status" value="1"/>
</dbReference>
<proteinExistence type="inferred from homology"/>
<keyword evidence="3" id="KW-0963">Cytoplasm</keyword>
<comment type="subunit">
    <text evidence="9">Component of the translation initiation factor 2B (eIF2B) complex which is a heterodecamer of two sets of five different subunits: alpha, beta, gamma, delta and epsilon. Subunits alpha, beta and delta comprise a regulatory subcomplex and subunits epsilon and gamma comprise a catalytic subcomplex. Within the complex, the hexameric regulatory complex resides at the center, with the two heterodimeric catalytic subcomplexes bound on opposite sides.</text>
</comment>
<gene>
    <name evidence="12" type="ORF">RMAR00112_LOCUS22346</name>
    <name evidence="13" type="ORF">RMAR00112_LOCUS22348</name>
    <name evidence="14" type="ORF">RMAR00112_LOCUS22349</name>
    <name evidence="15" type="ORF">RMAR00112_LOCUS22357</name>
    <name evidence="16" type="ORF">RMAR00112_LOCUS22358</name>
    <name evidence="17" type="ORF">RMAR00112_LOCUS22360</name>
</gene>
<dbReference type="PANTHER" id="PTHR45989">
    <property type="entry name" value="TRANSLATION INITIATION FACTOR EIF-2B SUBUNIT GAMMA"/>
    <property type="match status" value="1"/>
</dbReference>